<organism evidence="1 2">
    <name type="scientific">Thermotoga neapolitana (strain ATCC 49049 / DSM 4359 / NBRC 107923 / NS-E)</name>
    <dbReference type="NCBI Taxonomy" id="309803"/>
    <lineage>
        <taxon>Bacteria</taxon>
        <taxon>Thermotogati</taxon>
        <taxon>Thermotogota</taxon>
        <taxon>Thermotogae</taxon>
        <taxon>Thermotogales</taxon>
        <taxon>Thermotogaceae</taxon>
        <taxon>Thermotoga</taxon>
    </lineage>
</organism>
<protein>
    <submittedName>
        <fullName evidence="1">Thioredoxin</fullName>
    </submittedName>
</protein>
<evidence type="ECO:0000313" key="1">
    <source>
        <dbReference type="EMBL" id="ACM23351.1"/>
    </source>
</evidence>
<dbReference type="PROSITE" id="PS51257">
    <property type="entry name" value="PROKAR_LIPOPROTEIN"/>
    <property type="match status" value="1"/>
</dbReference>
<gene>
    <name evidence="1" type="ordered locus">CTN_1175</name>
</gene>
<sequence length="486" mass="54859">MYFKRVLPVLLSGLALMIFLFSCAGPITFGPGETSEEEISNLLEDALDSLESGDTDGAKDAFEDALAEDPENPTANAGMSIILLYELFRDYSDEIGQFTGIFRMVPVRFKSFREITRSFSLMKYFMNMKQFPPPLPPEPPVPPPPFLPEENPIETWNQLYENLYIMFSELWPRLKELETCLEYAVTGNASLTIHPNNFDWDGDSVLESETPLELSDGTNTYSVVDLLYDSASPEGTLVVVQSGGDAWFDFETISGQNPEEIVFDENDYLILDKGAFSALLVVVKAVLSISDLLLTWDLTLSTNLPNPADYEDTEEWIQAVLLQLAGDDYIISNNGDGGEWNELDPFLRFRENGSDYLEDLVDSVVKGLEAILWLNEDIVEDDPGDEHDFTSRYYFEEPLLDEDTENTLQDIVETKQVELPEGEQFTYKHTETETLTATIVGIDFGILAENPDNFENLKAFFPTLDLQNEYYEFPDPAFGGLLVLEE</sequence>
<accession>B9K8R8</accession>
<keyword evidence="2" id="KW-1185">Reference proteome</keyword>
<evidence type="ECO:0000313" key="2">
    <source>
        <dbReference type="Proteomes" id="UP000000445"/>
    </source>
</evidence>
<dbReference type="HOGENOM" id="CLU_577367_0_0_0"/>
<dbReference type="Gene3D" id="1.25.40.10">
    <property type="entry name" value="Tetratricopeptide repeat domain"/>
    <property type="match status" value="1"/>
</dbReference>
<dbReference type="KEGG" id="tna:CTN_1175"/>
<dbReference type="Proteomes" id="UP000000445">
    <property type="component" value="Chromosome"/>
</dbReference>
<reference evidence="1 2" key="1">
    <citation type="journal article" date="2009" name="Biosci. Biotechnol. Biochem.">
        <title>WeGAS: a web-based microbial genome annotation system.</title>
        <authorList>
            <person name="Lee D."/>
            <person name="Seo H."/>
            <person name="Park C."/>
            <person name="Park K."/>
        </authorList>
    </citation>
    <scope>NUCLEOTIDE SEQUENCE [LARGE SCALE GENOMIC DNA]</scope>
    <source>
        <strain evidence="2">ATCC 49049 / DSM 4359 / NBRC 107923 / NS-E</strain>
    </source>
</reference>
<proteinExistence type="predicted"/>
<name>B9K8R8_THENN</name>
<dbReference type="AlphaFoldDB" id="B9K8R8"/>
<dbReference type="RefSeq" id="WP_015919666.1">
    <property type="nucleotide sequence ID" value="NC_011978.1"/>
</dbReference>
<dbReference type="InterPro" id="IPR011990">
    <property type="entry name" value="TPR-like_helical_dom_sf"/>
</dbReference>
<dbReference type="EMBL" id="CP000916">
    <property type="protein sequence ID" value="ACM23351.1"/>
    <property type="molecule type" value="Genomic_DNA"/>
</dbReference>